<dbReference type="GO" id="GO:0016020">
    <property type="term" value="C:membrane"/>
    <property type="evidence" value="ECO:0007669"/>
    <property type="project" value="UniProtKB-SubCell"/>
</dbReference>
<dbReference type="STRING" id="870435.A0A0C3NYL2"/>
<gene>
    <name evidence="8" type="ORF">M404DRAFT_29634</name>
</gene>
<evidence type="ECO:0000256" key="5">
    <source>
        <dbReference type="ARBA" id="ARBA00023136"/>
    </source>
</evidence>
<organism evidence="8 9">
    <name type="scientific">Pisolithus tinctorius Marx 270</name>
    <dbReference type="NCBI Taxonomy" id="870435"/>
    <lineage>
        <taxon>Eukaryota</taxon>
        <taxon>Fungi</taxon>
        <taxon>Dikarya</taxon>
        <taxon>Basidiomycota</taxon>
        <taxon>Agaricomycotina</taxon>
        <taxon>Agaricomycetes</taxon>
        <taxon>Agaricomycetidae</taxon>
        <taxon>Boletales</taxon>
        <taxon>Sclerodermatineae</taxon>
        <taxon>Pisolithaceae</taxon>
        <taxon>Pisolithus</taxon>
    </lineage>
</organism>
<comment type="subcellular location">
    <subcellularLocation>
        <location evidence="1">Membrane</location>
        <topology evidence="1">Multi-pass membrane protein</topology>
    </subcellularLocation>
</comment>
<dbReference type="AlphaFoldDB" id="A0A0C3NYL2"/>
<proteinExistence type="predicted"/>
<keyword evidence="5 7" id="KW-0472">Membrane</keyword>
<accession>A0A0C3NYL2</accession>
<evidence type="ECO:0000256" key="4">
    <source>
        <dbReference type="ARBA" id="ARBA00022989"/>
    </source>
</evidence>
<keyword evidence="4 7" id="KW-1133">Transmembrane helix</keyword>
<dbReference type="Proteomes" id="UP000054217">
    <property type="component" value="Unassembled WGS sequence"/>
</dbReference>
<dbReference type="HOGENOM" id="CLU_1349407_0_0_1"/>
<dbReference type="OrthoDB" id="4476201at2759"/>
<sequence length="203" mass="22290">MAQIFFNSLGTKATLALWTFVVIAHFSARAAKPSHSLVTVHFHFRISSIAPAGLLAFAGTAAINAIFTMSITSLYVAYAMPIFARFAFDNDFKPGPFNLGIFSLPIGIIAIAFMALGFMIIVPPPCDADHQHCEYELGNCRPWWCNGPVPSINDDKKDGTRGMYDDYASKEKVEQKPSLMEWPTGAPAGNIDLNSTNHMKAWN</sequence>
<dbReference type="PANTHER" id="PTHR45649">
    <property type="entry name" value="AMINO-ACID PERMEASE BAT1"/>
    <property type="match status" value="1"/>
</dbReference>
<evidence type="ECO:0000256" key="7">
    <source>
        <dbReference type="SAM" id="Phobius"/>
    </source>
</evidence>
<reference evidence="8 9" key="1">
    <citation type="submission" date="2014-04" db="EMBL/GenBank/DDBJ databases">
        <authorList>
            <consortium name="DOE Joint Genome Institute"/>
            <person name="Kuo A."/>
            <person name="Kohler A."/>
            <person name="Costa M.D."/>
            <person name="Nagy L.G."/>
            <person name="Floudas D."/>
            <person name="Copeland A."/>
            <person name="Barry K.W."/>
            <person name="Cichocki N."/>
            <person name="Veneault-Fourrey C."/>
            <person name="LaButti K."/>
            <person name="Lindquist E.A."/>
            <person name="Lipzen A."/>
            <person name="Lundell T."/>
            <person name="Morin E."/>
            <person name="Murat C."/>
            <person name="Sun H."/>
            <person name="Tunlid A."/>
            <person name="Henrissat B."/>
            <person name="Grigoriev I.V."/>
            <person name="Hibbett D.S."/>
            <person name="Martin F."/>
            <person name="Nordberg H.P."/>
            <person name="Cantor M.N."/>
            <person name="Hua S.X."/>
        </authorList>
    </citation>
    <scope>NUCLEOTIDE SEQUENCE [LARGE SCALE GENOMIC DNA]</scope>
    <source>
        <strain evidence="8 9">Marx 270</strain>
    </source>
</reference>
<reference evidence="9" key="2">
    <citation type="submission" date="2015-01" db="EMBL/GenBank/DDBJ databases">
        <title>Evolutionary Origins and Diversification of the Mycorrhizal Mutualists.</title>
        <authorList>
            <consortium name="DOE Joint Genome Institute"/>
            <consortium name="Mycorrhizal Genomics Consortium"/>
            <person name="Kohler A."/>
            <person name="Kuo A."/>
            <person name="Nagy L.G."/>
            <person name="Floudas D."/>
            <person name="Copeland A."/>
            <person name="Barry K.W."/>
            <person name="Cichocki N."/>
            <person name="Veneault-Fourrey C."/>
            <person name="LaButti K."/>
            <person name="Lindquist E.A."/>
            <person name="Lipzen A."/>
            <person name="Lundell T."/>
            <person name="Morin E."/>
            <person name="Murat C."/>
            <person name="Riley R."/>
            <person name="Ohm R."/>
            <person name="Sun H."/>
            <person name="Tunlid A."/>
            <person name="Henrissat B."/>
            <person name="Grigoriev I.V."/>
            <person name="Hibbett D.S."/>
            <person name="Martin F."/>
        </authorList>
    </citation>
    <scope>NUCLEOTIDE SEQUENCE [LARGE SCALE GENOMIC DNA]</scope>
    <source>
        <strain evidence="9">Marx 270</strain>
    </source>
</reference>
<evidence type="ECO:0000256" key="6">
    <source>
        <dbReference type="SAM" id="MobiDB-lite"/>
    </source>
</evidence>
<dbReference type="PANTHER" id="PTHR45649:SF26">
    <property type="entry name" value="OS04G0435100 PROTEIN"/>
    <property type="match status" value="1"/>
</dbReference>
<feature type="transmembrane region" description="Helical" evidence="7">
    <location>
        <begin position="99"/>
        <end position="122"/>
    </location>
</feature>
<dbReference type="GO" id="GO:0022857">
    <property type="term" value="F:transmembrane transporter activity"/>
    <property type="evidence" value="ECO:0007669"/>
    <property type="project" value="UniProtKB-ARBA"/>
</dbReference>
<keyword evidence="9" id="KW-1185">Reference proteome</keyword>
<keyword evidence="2" id="KW-0813">Transport</keyword>
<feature type="transmembrane region" description="Helical" evidence="7">
    <location>
        <begin position="54"/>
        <end position="78"/>
    </location>
</feature>
<name>A0A0C3NYL2_PISTI</name>
<evidence type="ECO:0000256" key="3">
    <source>
        <dbReference type="ARBA" id="ARBA00022692"/>
    </source>
</evidence>
<evidence type="ECO:0000256" key="2">
    <source>
        <dbReference type="ARBA" id="ARBA00022448"/>
    </source>
</evidence>
<dbReference type="EMBL" id="KN831997">
    <property type="protein sequence ID" value="KIO00234.1"/>
    <property type="molecule type" value="Genomic_DNA"/>
</dbReference>
<evidence type="ECO:0000256" key="1">
    <source>
        <dbReference type="ARBA" id="ARBA00004141"/>
    </source>
</evidence>
<dbReference type="InParanoid" id="A0A0C3NYL2"/>
<keyword evidence="3 7" id="KW-0812">Transmembrane</keyword>
<feature type="region of interest" description="Disordered" evidence="6">
    <location>
        <begin position="175"/>
        <end position="195"/>
    </location>
</feature>
<evidence type="ECO:0000313" key="8">
    <source>
        <dbReference type="EMBL" id="KIO00234.1"/>
    </source>
</evidence>
<protein>
    <submittedName>
        <fullName evidence="8">Uncharacterized protein</fullName>
    </submittedName>
</protein>
<evidence type="ECO:0000313" key="9">
    <source>
        <dbReference type="Proteomes" id="UP000054217"/>
    </source>
</evidence>